<accession>B6GD80</accession>
<gene>
    <name evidence="2" type="ORF">COLSTE_02058</name>
</gene>
<feature type="compositionally biased region" description="Basic and acidic residues" evidence="1">
    <location>
        <begin position="19"/>
        <end position="33"/>
    </location>
</feature>
<dbReference type="HOGENOM" id="CLU_3250027_0_0_11"/>
<protein>
    <submittedName>
        <fullName evidence="2">Uncharacterized protein</fullName>
    </submittedName>
</protein>
<organism evidence="2 3">
    <name type="scientific">Collinsella stercoris DSM 13279</name>
    <dbReference type="NCBI Taxonomy" id="445975"/>
    <lineage>
        <taxon>Bacteria</taxon>
        <taxon>Bacillati</taxon>
        <taxon>Actinomycetota</taxon>
        <taxon>Coriobacteriia</taxon>
        <taxon>Coriobacteriales</taxon>
        <taxon>Coriobacteriaceae</taxon>
        <taxon>Collinsella</taxon>
    </lineage>
</organism>
<evidence type="ECO:0000313" key="2">
    <source>
        <dbReference type="EMBL" id="EEA89781.1"/>
    </source>
</evidence>
<reference evidence="2 3" key="2">
    <citation type="submission" date="2008-10" db="EMBL/GenBank/DDBJ databases">
        <authorList>
            <person name="Fulton L."/>
            <person name="Clifton S."/>
            <person name="Fulton B."/>
            <person name="Xu J."/>
            <person name="Minx P."/>
            <person name="Pepin K.H."/>
            <person name="Johnson M."/>
            <person name="Thiruvilangam P."/>
            <person name="Bhonagiri V."/>
            <person name="Nash W.E."/>
            <person name="Mardis E.R."/>
            <person name="Wilson R.K."/>
        </authorList>
    </citation>
    <scope>NUCLEOTIDE SEQUENCE [LARGE SCALE GENOMIC DNA]</scope>
    <source>
        <strain evidence="2 3">DSM 13279</strain>
    </source>
</reference>
<reference evidence="2 3" key="1">
    <citation type="submission" date="2008-10" db="EMBL/GenBank/DDBJ databases">
        <title>Draft genome sequence of Collinsella stercoris (DSM 13279).</title>
        <authorList>
            <person name="Sudarsanam P."/>
            <person name="Ley R."/>
            <person name="Guruge J."/>
            <person name="Turnbaugh P.J."/>
            <person name="Mahowald M."/>
            <person name="Liep D."/>
            <person name="Gordon J."/>
        </authorList>
    </citation>
    <scope>NUCLEOTIDE SEQUENCE [LARGE SCALE GENOMIC DNA]</scope>
    <source>
        <strain evidence="2 3">DSM 13279</strain>
    </source>
</reference>
<name>B6GD80_9ACTN</name>
<dbReference type="EMBL" id="ABXJ01000123">
    <property type="protein sequence ID" value="EEA89781.1"/>
    <property type="molecule type" value="Genomic_DNA"/>
</dbReference>
<feature type="region of interest" description="Disordered" evidence="1">
    <location>
        <begin position="1"/>
        <end position="42"/>
    </location>
</feature>
<sequence>MRWAAPARHGARGGGPCHKSGDNVTKKATRRVDAYFGRHSPR</sequence>
<evidence type="ECO:0000313" key="3">
    <source>
        <dbReference type="Proteomes" id="UP000003560"/>
    </source>
</evidence>
<evidence type="ECO:0000256" key="1">
    <source>
        <dbReference type="SAM" id="MobiDB-lite"/>
    </source>
</evidence>
<comment type="caution">
    <text evidence="2">The sequence shown here is derived from an EMBL/GenBank/DDBJ whole genome shotgun (WGS) entry which is preliminary data.</text>
</comment>
<keyword evidence="3" id="KW-1185">Reference proteome</keyword>
<dbReference type="AlphaFoldDB" id="B6GD80"/>
<dbReference type="Proteomes" id="UP000003560">
    <property type="component" value="Unassembled WGS sequence"/>
</dbReference>
<proteinExistence type="predicted"/>